<dbReference type="PANTHER" id="PTHR11592">
    <property type="entry name" value="GLUTATHIONE PEROXIDASE"/>
    <property type="match status" value="1"/>
</dbReference>
<dbReference type="RefSeq" id="XP_015598009.1">
    <property type="nucleotide sequence ID" value="XM_015742523.1"/>
</dbReference>
<dbReference type="PROSITE" id="PS00763">
    <property type="entry name" value="GLUTATHIONE_PEROXID_2"/>
    <property type="match status" value="1"/>
</dbReference>
<accession>A0AAJ7BZ78</accession>
<dbReference type="GO" id="GO:0006979">
    <property type="term" value="P:response to oxidative stress"/>
    <property type="evidence" value="ECO:0007669"/>
    <property type="project" value="InterPro"/>
</dbReference>
<dbReference type="GeneID" id="107269072"/>
<dbReference type="KEGG" id="ccin:107269072"/>
<dbReference type="GO" id="GO:0004601">
    <property type="term" value="F:peroxidase activity"/>
    <property type="evidence" value="ECO:0007669"/>
    <property type="project" value="UniProtKB-KW"/>
</dbReference>
<evidence type="ECO:0000256" key="2">
    <source>
        <dbReference type="ARBA" id="ARBA00022559"/>
    </source>
</evidence>
<dbReference type="Gene3D" id="3.40.30.10">
    <property type="entry name" value="Glutaredoxin"/>
    <property type="match status" value="1"/>
</dbReference>
<evidence type="ECO:0000256" key="1">
    <source>
        <dbReference type="ARBA" id="ARBA00006926"/>
    </source>
</evidence>
<protein>
    <recommendedName>
        <fullName evidence="6">Glutathione peroxidase</fullName>
    </recommendedName>
</protein>
<organism evidence="8 9">
    <name type="scientific">Cephus cinctus</name>
    <name type="common">Wheat stem sawfly</name>
    <dbReference type="NCBI Taxonomy" id="211228"/>
    <lineage>
        <taxon>Eukaryota</taxon>
        <taxon>Metazoa</taxon>
        <taxon>Ecdysozoa</taxon>
        <taxon>Arthropoda</taxon>
        <taxon>Hexapoda</taxon>
        <taxon>Insecta</taxon>
        <taxon>Pterygota</taxon>
        <taxon>Neoptera</taxon>
        <taxon>Endopterygota</taxon>
        <taxon>Hymenoptera</taxon>
        <taxon>Cephoidea</taxon>
        <taxon>Cephidae</taxon>
        <taxon>Cephus</taxon>
    </lineage>
</organism>
<keyword evidence="2 6" id="KW-0575">Peroxidase</keyword>
<dbReference type="InterPro" id="IPR036249">
    <property type="entry name" value="Thioredoxin-like_sf"/>
</dbReference>
<feature type="active site" evidence="5">
    <location>
        <position position="81"/>
    </location>
</feature>
<dbReference type="PANTHER" id="PTHR11592:SF134">
    <property type="entry name" value="PHOSPHOLIPID HYDROPEROXIDE GLUTATHIONE PEROXIDASE"/>
    <property type="match status" value="1"/>
</dbReference>
<name>A0AAJ7BZ78_CEPCN</name>
<evidence type="ECO:0000256" key="7">
    <source>
        <dbReference type="SAM" id="SignalP"/>
    </source>
</evidence>
<dbReference type="SUPFAM" id="SSF52833">
    <property type="entry name" value="Thioredoxin-like"/>
    <property type="match status" value="1"/>
</dbReference>
<evidence type="ECO:0000256" key="5">
    <source>
        <dbReference type="PIRSR" id="PIRSR000303-1"/>
    </source>
</evidence>
<evidence type="ECO:0000313" key="9">
    <source>
        <dbReference type="RefSeq" id="XP_015598009.1"/>
    </source>
</evidence>
<sequence length="204" mass="23274">MLGFMFLCMILSAAKVLGEDCANQDQGHCSATERQNFDQETDWQRATSIYDFHAKDIHGNNVSLEKYQGHVAIIVNVASDCGLTDRNYKQLVTLHQKYKDSHGLRILAFPCNQFGGQESGTAQQILDFVKRYNVEFDMFEKIDVNGDKAHPLWKWLKSQQGGFLTDDIKWNFTKFVIDKQGHVVSRFAPTTDPLEMESALKSIF</sequence>
<dbReference type="AlphaFoldDB" id="A0AAJ7BZ78"/>
<dbReference type="FunFam" id="3.40.30.10:FF:000025">
    <property type="entry name" value="Glutathione peroxidase"/>
    <property type="match status" value="1"/>
</dbReference>
<evidence type="ECO:0000256" key="6">
    <source>
        <dbReference type="RuleBase" id="RU000499"/>
    </source>
</evidence>
<gene>
    <name evidence="9" type="primary">LOC107269072</name>
</gene>
<dbReference type="CDD" id="cd00340">
    <property type="entry name" value="GSH_Peroxidase"/>
    <property type="match status" value="1"/>
</dbReference>
<feature type="signal peptide" evidence="7">
    <location>
        <begin position="1"/>
        <end position="18"/>
    </location>
</feature>
<dbReference type="InterPro" id="IPR029760">
    <property type="entry name" value="GPX_CS"/>
</dbReference>
<dbReference type="PRINTS" id="PR01011">
    <property type="entry name" value="GLUTPROXDASE"/>
</dbReference>
<reference evidence="9" key="1">
    <citation type="submission" date="2025-08" db="UniProtKB">
        <authorList>
            <consortium name="RefSeq"/>
        </authorList>
    </citation>
    <scope>IDENTIFICATION</scope>
</reference>
<feature type="chain" id="PRO_5042582653" description="Glutathione peroxidase" evidence="7">
    <location>
        <begin position="19"/>
        <end position="204"/>
    </location>
</feature>
<proteinExistence type="inferred from homology"/>
<dbReference type="Proteomes" id="UP000694920">
    <property type="component" value="Unplaced"/>
</dbReference>
<dbReference type="PIRSF" id="PIRSF000303">
    <property type="entry name" value="Glutathion_perox"/>
    <property type="match status" value="1"/>
</dbReference>
<keyword evidence="3" id="KW-0712">Selenocysteine</keyword>
<keyword evidence="8" id="KW-1185">Reference proteome</keyword>
<evidence type="ECO:0000313" key="8">
    <source>
        <dbReference type="Proteomes" id="UP000694920"/>
    </source>
</evidence>
<evidence type="ECO:0000256" key="3">
    <source>
        <dbReference type="ARBA" id="ARBA00022933"/>
    </source>
</evidence>
<dbReference type="InterPro" id="IPR000889">
    <property type="entry name" value="Glutathione_peroxidase"/>
</dbReference>
<keyword evidence="4 6" id="KW-0560">Oxidoreductase</keyword>
<dbReference type="Pfam" id="PF00255">
    <property type="entry name" value="GSHPx"/>
    <property type="match status" value="1"/>
</dbReference>
<keyword evidence="7" id="KW-0732">Signal</keyword>
<evidence type="ECO:0000256" key="4">
    <source>
        <dbReference type="ARBA" id="ARBA00023002"/>
    </source>
</evidence>
<dbReference type="PROSITE" id="PS51355">
    <property type="entry name" value="GLUTATHIONE_PEROXID_3"/>
    <property type="match status" value="1"/>
</dbReference>
<comment type="similarity">
    <text evidence="1 6">Belongs to the glutathione peroxidase family.</text>
</comment>